<name>A0ABR9VUW5_9SYNC</name>
<feature type="transmembrane region" description="Helical" evidence="11">
    <location>
        <begin position="238"/>
        <end position="257"/>
    </location>
</feature>
<feature type="transmembrane region" description="Helical" evidence="11">
    <location>
        <begin position="467"/>
        <end position="488"/>
    </location>
</feature>
<evidence type="ECO:0000313" key="14">
    <source>
        <dbReference type="Proteomes" id="UP000658720"/>
    </source>
</evidence>
<comment type="subcellular location">
    <subcellularLocation>
        <location evidence="2">Membrane</location>
        <topology evidence="2">Multi-pass membrane protein</topology>
    </subcellularLocation>
</comment>
<evidence type="ECO:0000256" key="4">
    <source>
        <dbReference type="ARBA" id="ARBA00022670"/>
    </source>
</evidence>
<comment type="caution">
    <text evidence="13">The sequence shown here is derived from an EMBL/GenBank/DDBJ whole genome shotgun (WGS) entry which is preliminary data.</text>
</comment>
<dbReference type="InterPro" id="IPR044838">
    <property type="entry name" value="EGY1-like"/>
</dbReference>
<dbReference type="GO" id="GO:0008233">
    <property type="term" value="F:peptidase activity"/>
    <property type="evidence" value="ECO:0007669"/>
    <property type="project" value="UniProtKB-KW"/>
</dbReference>
<feature type="domain" description="Peptidase M50" evidence="12">
    <location>
        <begin position="250"/>
        <end position="415"/>
    </location>
</feature>
<feature type="transmembrane region" description="Helical" evidence="11">
    <location>
        <begin position="349"/>
        <end position="365"/>
    </location>
</feature>
<evidence type="ECO:0000313" key="13">
    <source>
        <dbReference type="EMBL" id="MBE9255144.1"/>
    </source>
</evidence>
<feature type="transmembrane region" description="Helical" evidence="11">
    <location>
        <begin position="377"/>
        <end position="399"/>
    </location>
</feature>
<evidence type="ECO:0000256" key="1">
    <source>
        <dbReference type="ARBA" id="ARBA00001947"/>
    </source>
</evidence>
<feature type="compositionally biased region" description="Polar residues" evidence="10">
    <location>
        <begin position="86"/>
        <end position="102"/>
    </location>
</feature>
<keyword evidence="7" id="KW-0809">Transit peptide</keyword>
<evidence type="ECO:0000256" key="7">
    <source>
        <dbReference type="ARBA" id="ARBA00022946"/>
    </source>
</evidence>
<dbReference type="Proteomes" id="UP000658720">
    <property type="component" value="Unassembled WGS sequence"/>
</dbReference>
<dbReference type="EMBL" id="JADEVV010000050">
    <property type="protein sequence ID" value="MBE9255144.1"/>
    <property type="molecule type" value="Genomic_DNA"/>
</dbReference>
<evidence type="ECO:0000259" key="12">
    <source>
        <dbReference type="Pfam" id="PF02163"/>
    </source>
</evidence>
<evidence type="ECO:0000256" key="10">
    <source>
        <dbReference type="SAM" id="MobiDB-lite"/>
    </source>
</evidence>
<reference evidence="13 14" key="1">
    <citation type="submission" date="2020-10" db="EMBL/GenBank/DDBJ databases">
        <authorList>
            <person name="Castelo-Branco R."/>
            <person name="Eusebio N."/>
            <person name="Adriana R."/>
            <person name="Vieira A."/>
            <person name="Brugerolle De Fraissinette N."/>
            <person name="Rezende De Castro R."/>
            <person name="Schneider M.P."/>
            <person name="Vasconcelos V."/>
            <person name="Leao P.N."/>
        </authorList>
    </citation>
    <scope>NUCLEOTIDE SEQUENCE [LARGE SCALE GENOMIC DNA]</scope>
    <source>
        <strain evidence="13 14">LEGE 00031</strain>
    </source>
</reference>
<feature type="transmembrane region" description="Helical" evidence="11">
    <location>
        <begin position="277"/>
        <end position="294"/>
    </location>
</feature>
<keyword evidence="9 11" id="KW-0472">Membrane</keyword>
<evidence type="ECO:0000256" key="5">
    <source>
        <dbReference type="ARBA" id="ARBA00022692"/>
    </source>
</evidence>
<keyword evidence="6" id="KW-0378">Hydrolase</keyword>
<evidence type="ECO:0000256" key="8">
    <source>
        <dbReference type="ARBA" id="ARBA00022989"/>
    </source>
</evidence>
<evidence type="ECO:0000256" key="6">
    <source>
        <dbReference type="ARBA" id="ARBA00022801"/>
    </source>
</evidence>
<proteinExistence type="inferred from homology"/>
<feature type="transmembrane region" description="Helical" evidence="11">
    <location>
        <begin position="30"/>
        <end position="48"/>
    </location>
</feature>
<evidence type="ECO:0000256" key="2">
    <source>
        <dbReference type="ARBA" id="ARBA00004141"/>
    </source>
</evidence>
<feature type="region of interest" description="Disordered" evidence="10">
    <location>
        <begin position="85"/>
        <end position="110"/>
    </location>
</feature>
<organism evidence="13 14">
    <name type="scientific">Synechocystis salina LEGE 00031</name>
    <dbReference type="NCBI Taxonomy" id="1828736"/>
    <lineage>
        <taxon>Bacteria</taxon>
        <taxon>Bacillati</taxon>
        <taxon>Cyanobacteriota</taxon>
        <taxon>Cyanophyceae</taxon>
        <taxon>Synechococcales</taxon>
        <taxon>Merismopediaceae</taxon>
        <taxon>Synechocystis</taxon>
    </lineage>
</organism>
<evidence type="ECO:0000256" key="9">
    <source>
        <dbReference type="ARBA" id="ARBA00023136"/>
    </source>
</evidence>
<dbReference type="PANTHER" id="PTHR31412">
    <property type="entry name" value="ZINC METALLOPROTEASE EGY1"/>
    <property type="match status" value="1"/>
</dbReference>
<evidence type="ECO:0000256" key="11">
    <source>
        <dbReference type="SAM" id="Phobius"/>
    </source>
</evidence>
<protein>
    <submittedName>
        <fullName evidence="13">Site-2 protease family protein</fullName>
    </submittedName>
</protein>
<dbReference type="Pfam" id="PF02163">
    <property type="entry name" value="Peptidase_M50"/>
    <property type="match status" value="1"/>
</dbReference>
<gene>
    <name evidence="13" type="ORF">IQ217_15115</name>
</gene>
<feature type="transmembrane region" description="Helical" evidence="11">
    <location>
        <begin position="208"/>
        <end position="226"/>
    </location>
</feature>
<dbReference type="PANTHER" id="PTHR31412:SF0">
    <property type="entry name" value="ZINC METALLOPROTEASE EGY1, CHLOROPLASTIC-RELATED"/>
    <property type="match status" value="1"/>
</dbReference>
<keyword evidence="8 11" id="KW-1133">Transmembrane helix</keyword>
<dbReference type="InterPro" id="IPR008915">
    <property type="entry name" value="Peptidase_M50"/>
</dbReference>
<dbReference type="GO" id="GO:0006508">
    <property type="term" value="P:proteolysis"/>
    <property type="evidence" value="ECO:0007669"/>
    <property type="project" value="UniProtKB-KW"/>
</dbReference>
<dbReference type="CDD" id="cd06160">
    <property type="entry name" value="S2P-M50_like_2"/>
    <property type="match status" value="1"/>
</dbReference>
<sequence length="493" mass="54243">MWLLLLILAVITYFVVKSNAAPITRTPIWILWLVLMTPATLWTIWAMIHGPDAPLPALLLLGPFLVCPLLYWWLVQKGRIVPDKQAQATASPNPDNAQGTEQKSSEPAPRPIDAAEEKSLRDCFPWGVYYLQQLDYRPQAILCRGKLQVAPEMAYERVKGNVEDAFGDRFLVLFQESLQGQPFFALVPNPAQAKEDNTNNAEKLHKPWLALTLLLLTGFTTTMVGAEMAGLTPEKLQAGIQTLMVGLPYSLAILTILGCHELSHYGAAVHYKIRTTLPYFIPIPFFLGTFGAFIQMKSPVPHRKALFDVAIAGPLGGLVVGLPILWWGLTQSTVAAMPDNTNLLRFDALDYRFSLLMTLISKAALGGQLGPNTVLDLHPLAIAGYIGLIVTALNLMPFGQLDGGHIIHAMLGQRVAIVTGQITRVVMVLLSFIRSDFFIWAIILLLMPVGAQPALNDVSELDDRRDLLGIVAIAILILILLPVPPPLAQWLQI</sequence>
<feature type="transmembrane region" description="Helical" evidence="11">
    <location>
        <begin position="411"/>
        <end position="430"/>
    </location>
</feature>
<feature type="transmembrane region" description="Helical" evidence="11">
    <location>
        <begin position="55"/>
        <end position="74"/>
    </location>
</feature>
<feature type="transmembrane region" description="Helical" evidence="11">
    <location>
        <begin position="306"/>
        <end position="329"/>
    </location>
</feature>
<keyword evidence="14" id="KW-1185">Reference proteome</keyword>
<keyword evidence="5 11" id="KW-0812">Transmembrane</keyword>
<feature type="transmembrane region" description="Helical" evidence="11">
    <location>
        <begin position="437"/>
        <end position="455"/>
    </location>
</feature>
<comment type="similarity">
    <text evidence="3">Belongs to the peptidase M50B family.</text>
</comment>
<comment type="cofactor">
    <cofactor evidence="1">
        <name>Zn(2+)</name>
        <dbReference type="ChEBI" id="CHEBI:29105"/>
    </cofactor>
</comment>
<accession>A0ABR9VUW5</accession>
<dbReference type="RefSeq" id="WP_194020579.1">
    <property type="nucleotide sequence ID" value="NZ_JADEVV010000050.1"/>
</dbReference>
<evidence type="ECO:0000256" key="3">
    <source>
        <dbReference type="ARBA" id="ARBA00007931"/>
    </source>
</evidence>
<keyword evidence="4 13" id="KW-0645">Protease</keyword>